<dbReference type="PANTHER" id="PTHR43403">
    <property type="entry name" value="NAD-SPECIFIC GLUTAMATE DEHYDROGENASE"/>
    <property type="match status" value="1"/>
</dbReference>
<feature type="domain" description="NAD-glutamate dehydrogenase catalytic" evidence="2">
    <location>
        <begin position="712"/>
        <end position="1202"/>
    </location>
</feature>
<protein>
    <submittedName>
        <fullName evidence="8">Glutamate dehydrogenase (NAD)</fullName>
    </submittedName>
    <submittedName>
        <fullName evidence="7">NAD-glutamate dehydrogenase</fullName>
    </submittedName>
</protein>
<dbReference type="Pfam" id="PF21078">
    <property type="entry name" value="GDH_HM3"/>
    <property type="match status" value="1"/>
</dbReference>
<sequence>MATAAATNEAPKPKVSRTLLKSLEKALFDHALPGETEDLGKEAASAIVDFAAGLFDARTPGTPVIEIASSDGEPGRRRTWIGILNDDMPFLVDSVSAALTRSGITIHRLLHPILAVERDKAGKLKALAPARGEADGGLRESFIYVEADRVGARGRTALAEDLTRVLAEVRVAVEDWREMLTRLGDARAELGRSSIPVPADDVMEAKAFLDWLGQDNFTLLGACDYEFGRALTDAKAEPKAGEGLGLLRDPGFPLWRGAEGFEVLPPALRTYMATPDPLLVTKANTVSSVHRSAFYDVVSVKRYNDKGKVIGERRFAGLFTSSALAASPKSIPIVRRKLERVEAALGFDPRSHTGKALAHIIDTFPREDLFLVDAERLTGMALGMLSLLERPRPKLFSRLDPFGRFVSVIVYVPRDAYHSGIRERVGAMLEDAFQARLSRYDVELRAEGLARVQYYLGTTPGQVPDVDEAALDARLTSLVRGWEEALETALSERVGATRAARLALSHGRSFTASYREQFSADEAAEDVMRLTTLETGDDRDVFIYRRPGDAENRLRIKIYRLGEIIPLSEVVPALENFGFRVIEEYPFDLAGGRLGWIHDFMVESGRGEAIDMAFVKERAEPALRSVLKSEQENDVFNALVVGAALPIGNVVWLRAYFRYMRQTGVSYSQQTVVDALRAHGAITAALVDLFRARFTPGVKAREAAMNEARARIDGGLADVSAIDEDRIISLYRDIITATLRTNAFVDGGPEALAFKLDSHAVPGLPPPVPYREIWVYSPRVEGIHLRGGRIARGGLRWSDRRDDFRTEVLGLVKAQMVKNAVIVPTGSKGGFYPKQLPPASNREAWLAEGQEAYRIYIRALLSVTDNIVEGKDVPPAGIVCHDAPDPYLVVAADKGTATFSDIANAISVDHGFWLGDAFASGGANGYDHKAMGITAKGAWISVQRHFRELGTDVQKDPIRVIGVGDMSGDVFGNGMLLSKTLKVVAAFDHRHIFLDPEPDPAKSWKERDRLFKLPRSSWDDYDKKLISKGGGVFPRSQKSIALSPEMQVMLDVDAKTLSPGELIHAILKSRADLCWFGGIGTYVKAATESNADVGDRANDPVRVNAEEMRVRVIGEGANLGVTQEGRIAFARAHGRINTDFIDNSAGVDCSDNEVNIKIALQPALASGKMSMAARNTLLESMTDDVSQLVLRDNVMQTQAISVAESGGSGALPAFQRVIQLLEASGRLDRVVENLPSDEQLTQRALAGGGLERPELAVLLAYAKMALYDTIVESPLPDDPLLVQDLEMAFPPAVLKAFKAGVTGHRLRREIIATKIANQIVNRGGITLAFELSEEQGTSLAHVASAFVMARELFDLRDLWRTIDAAAVDARTHIVLHAKSIRGLRAQMADALRASAPGDQPSACIAAWKSGIQRLAKQLDKLLRPEPRAQVERLRQELLRDGAPPDITERLVELEGLDGSIGNARLASELGVTERAIAEAYTRVGEMLGLDWAKGVTAQLSPSDPWERLLVAGLLRDFEQLRIDLIKRQTKKGGDPVKAIEAWSAANPLVIQRMADATARARKSGVVTTAMLAHLGSQARALLMS</sequence>
<dbReference type="InterPro" id="IPR007780">
    <property type="entry name" value="NAD_Glu_DH_bac"/>
</dbReference>
<dbReference type="InterPro" id="IPR046346">
    <property type="entry name" value="Aminoacid_DH-like_N_sf"/>
</dbReference>
<evidence type="ECO:0000259" key="5">
    <source>
        <dbReference type="Pfam" id="PF21076"/>
    </source>
</evidence>
<dbReference type="EMBL" id="RBWX01000008">
    <property type="protein sequence ID" value="RKS88734.1"/>
    <property type="molecule type" value="Genomic_DNA"/>
</dbReference>
<dbReference type="EMBL" id="AP018711">
    <property type="protein sequence ID" value="BBE32490.1"/>
    <property type="molecule type" value="Genomic_DNA"/>
</dbReference>
<dbReference type="InterPro" id="IPR048381">
    <property type="entry name" value="GDH_C"/>
</dbReference>
<feature type="domain" description="NAD-glutamate dehydrogenase N-terminal ACT1" evidence="4">
    <location>
        <begin position="28"/>
        <end position="161"/>
    </location>
</feature>
<evidence type="ECO:0000313" key="7">
    <source>
        <dbReference type="EMBL" id="BBE32490.1"/>
    </source>
</evidence>
<dbReference type="InterPro" id="IPR049058">
    <property type="entry name" value="NAD_Glu_DH_HM2"/>
</dbReference>
<dbReference type="Pfam" id="PF21073">
    <property type="entry name" value="GDH_HM1"/>
    <property type="match status" value="1"/>
</dbReference>
<dbReference type="InterPro" id="IPR049062">
    <property type="entry name" value="NAD_Glu_DH_ACT2"/>
</dbReference>
<dbReference type="InterPro" id="IPR024727">
    <property type="entry name" value="NAD_Glu_DH_N_ACT1"/>
</dbReference>
<dbReference type="PANTHER" id="PTHR43403:SF1">
    <property type="entry name" value="NAD-SPECIFIC GLUTAMATE DEHYDROGENASE"/>
    <property type="match status" value="1"/>
</dbReference>
<dbReference type="GO" id="GO:0004069">
    <property type="term" value="F:L-aspartate:2-oxoglutarate aminotransferase activity"/>
    <property type="evidence" value="ECO:0007669"/>
    <property type="project" value="InterPro"/>
</dbReference>
<dbReference type="GO" id="GO:0004352">
    <property type="term" value="F:glutamate dehydrogenase (NAD+) activity"/>
    <property type="evidence" value="ECO:0007669"/>
    <property type="project" value="InterPro"/>
</dbReference>
<dbReference type="InterPro" id="IPR028971">
    <property type="entry name" value="NAD-GDH_cat"/>
</dbReference>
<gene>
    <name evidence="8" type="ORF">DFR51_1943</name>
    <name evidence="7" type="ORF">SmB9_01480</name>
</gene>
<accession>A0AAD1D2D4</accession>
<dbReference type="Gene3D" id="3.40.50.720">
    <property type="entry name" value="NAD(P)-binding Rossmann-like Domain"/>
    <property type="match status" value="1"/>
</dbReference>
<dbReference type="InterPro" id="IPR049059">
    <property type="entry name" value="NAD_Glu_DH_HM1"/>
</dbReference>
<evidence type="ECO:0000259" key="3">
    <source>
        <dbReference type="Pfam" id="PF21074"/>
    </source>
</evidence>
<evidence type="ECO:0000313" key="9">
    <source>
        <dbReference type="Proteomes" id="UP000275727"/>
    </source>
</evidence>
<dbReference type="InterPro" id="IPR049064">
    <property type="entry name" value="NAD_Glu_DH_ACT3"/>
</dbReference>
<proteinExistence type="predicted"/>
<dbReference type="Pfam" id="PF21077">
    <property type="entry name" value="GDH_ACT3"/>
    <property type="match status" value="1"/>
</dbReference>
<dbReference type="RefSeq" id="WP_121050346.1">
    <property type="nucleotide sequence ID" value="NZ_AP018711.1"/>
</dbReference>
<keyword evidence="10" id="KW-1185">Reference proteome</keyword>
<dbReference type="Pfam" id="PF05088">
    <property type="entry name" value="Bac_GDH_CD"/>
    <property type="match status" value="1"/>
</dbReference>
<reference evidence="8 10" key="2">
    <citation type="submission" date="2018-10" db="EMBL/GenBank/DDBJ databases">
        <title>Genomic Encyclopedia of Type Strains, Phase IV (KMG-IV): sequencing the most valuable type-strain genomes for metagenomic binning, comparative biology and taxonomic classification.</title>
        <authorList>
            <person name="Goeker M."/>
        </authorList>
    </citation>
    <scope>NUCLEOTIDE SEQUENCE [LARGE SCALE GENOMIC DNA]</scope>
    <source>
        <strain evidence="8 10">DSM 19791</strain>
    </source>
</reference>
<feature type="domain" description="NAD-glutamate dehydrogenase ACT2" evidence="5">
    <location>
        <begin position="394"/>
        <end position="483"/>
    </location>
</feature>
<dbReference type="InterPro" id="IPR036291">
    <property type="entry name" value="NAD(P)-bd_dom_sf"/>
</dbReference>
<evidence type="ECO:0000259" key="6">
    <source>
        <dbReference type="Pfam" id="PF21077"/>
    </source>
</evidence>
<evidence type="ECO:0000259" key="2">
    <source>
        <dbReference type="Pfam" id="PF05088"/>
    </source>
</evidence>
<dbReference type="Pfam" id="PF21074">
    <property type="entry name" value="GDH_C"/>
    <property type="match status" value="1"/>
</dbReference>
<dbReference type="GO" id="GO:0006538">
    <property type="term" value="P:L-glutamate catabolic process"/>
    <property type="evidence" value="ECO:0007669"/>
    <property type="project" value="InterPro"/>
</dbReference>
<dbReference type="Pfam" id="PF21075">
    <property type="entry name" value="GDH_ACT1"/>
    <property type="match status" value="1"/>
</dbReference>
<evidence type="ECO:0000313" key="8">
    <source>
        <dbReference type="EMBL" id="RKS88734.1"/>
    </source>
</evidence>
<dbReference type="KEGG" id="smic:SmB9_01480"/>
<feature type="domain" description="NAD-specific glutamate dehydrogenase C-terminal" evidence="3">
    <location>
        <begin position="1248"/>
        <end position="1572"/>
    </location>
</feature>
<evidence type="ECO:0000259" key="4">
    <source>
        <dbReference type="Pfam" id="PF21075"/>
    </source>
</evidence>
<dbReference type="PIRSF" id="PIRSF036761">
    <property type="entry name" value="GDH_Mll4104"/>
    <property type="match status" value="1"/>
</dbReference>
<feature type="domain" description="NAD-glutamate dehydrogenase ACT3" evidence="6">
    <location>
        <begin position="543"/>
        <end position="613"/>
    </location>
</feature>
<dbReference type="InterPro" id="IPR049056">
    <property type="entry name" value="NAD_Glu_DH_HM3"/>
</dbReference>
<reference evidence="7 9" key="1">
    <citation type="submission" date="2018-06" db="EMBL/GenBank/DDBJ databases">
        <title>Complete Genome Sequence of the Microcystin-Degrading Bacterium Sphingosinicella microcystinivorans Strain B-9.</title>
        <authorList>
            <person name="Jin H."/>
            <person name="Nishizawa T."/>
            <person name="Guo Y."/>
            <person name="Nishizawa A."/>
            <person name="Park H."/>
            <person name="Kato H."/>
            <person name="Tsuji K."/>
            <person name="Harada K."/>
        </authorList>
    </citation>
    <scope>NUCLEOTIDE SEQUENCE [LARGE SCALE GENOMIC DNA]</scope>
    <source>
        <strain evidence="7 9">B9</strain>
    </source>
</reference>
<dbReference type="SUPFAM" id="SSF53223">
    <property type="entry name" value="Aminoacid dehydrogenase-like, N-terminal domain"/>
    <property type="match status" value="1"/>
</dbReference>
<keyword evidence="1" id="KW-0560">Oxidoreductase</keyword>
<dbReference type="Proteomes" id="UP000276029">
    <property type="component" value="Unassembled WGS sequence"/>
</dbReference>
<evidence type="ECO:0000313" key="10">
    <source>
        <dbReference type="Proteomes" id="UP000276029"/>
    </source>
</evidence>
<name>A0AAD1D2D4_SPHMI</name>
<dbReference type="Pfam" id="PF21079">
    <property type="entry name" value="GDH_HM2"/>
    <property type="match status" value="1"/>
</dbReference>
<dbReference type="SUPFAM" id="SSF51735">
    <property type="entry name" value="NAD(P)-binding Rossmann-fold domains"/>
    <property type="match status" value="1"/>
</dbReference>
<evidence type="ECO:0000256" key="1">
    <source>
        <dbReference type="ARBA" id="ARBA00023002"/>
    </source>
</evidence>
<dbReference type="Proteomes" id="UP000275727">
    <property type="component" value="Chromosome"/>
</dbReference>
<organism evidence="7 9">
    <name type="scientific">Sphingosinicella microcystinivorans</name>
    <dbReference type="NCBI Taxonomy" id="335406"/>
    <lineage>
        <taxon>Bacteria</taxon>
        <taxon>Pseudomonadati</taxon>
        <taxon>Pseudomonadota</taxon>
        <taxon>Alphaproteobacteria</taxon>
        <taxon>Sphingomonadales</taxon>
        <taxon>Sphingosinicellaceae</taxon>
        <taxon>Sphingosinicella</taxon>
    </lineage>
</organism>
<dbReference type="Pfam" id="PF21076">
    <property type="entry name" value="GDH_ACT2"/>
    <property type="match status" value="1"/>
</dbReference>